<keyword evidence="10" id="KW-1185">Reference proteome</keyword>
<reference evidence="9 10" key="1">
    <citation type="submission" date="2020-03" db="EMBL/GenBank/DDBJ databases">
        <authorList>
            <person name="Lai Q."/>
        </authorList>
    </citation>
    <scope>NUCLEOTIDE SEQUENCE [LARGE SCALE GENOMIC DNA]</scope>
    <source>
        <strain evidence="9 10">CCUG 25036</strain>
    </source>
</reference>
<dbReference type="SUPFAM" id="SSF49452">
    <property type="entry name" value="Starch-binding domain-like"/>
    <property type="match status" value="1"/>
</dbReference>
<dbReference type="SUPFAM" id="SSF56935">
    <property type="entry name" value="Porins"/>
    <property type="match status" value="1"/>
</dbReference>
<organism evidence="9 10">
    <name type="scientific">Luteibacter anthropi</name>
    <dbReference type="NCBI Taxonomy" id="564369"/>
    <lineage>
        <taxon>Bacteria</taxon>
        <taxon>Pseudomonadati</taxon>
        <taxon>Pseudomonadota</taxon>
        <taxon>Gammaproteobacteria</taxon>
        <taxon>Lysobacterales</taxon>
        <taxon>Rhodanobacteraceae</taxon>
        <taxon>Luteibacter</taxon>
    </lineage>
</organism>
<keyword evidence="6" id="KW-0998">Cell outer membrane</keyword>
<evidence type="ECO:0000259" key="8">
    <source>
        <dbReference type="Pfam" id="PF07715"/>
    </source>
</evidence>
<dbReference type="Gene3D" id="2.60.40.1120">
    <property type="entry name" value="Carboxypeptidase-like, regulatory domain"/>
    <property type="match status" value="1"/>
</dbReference>
<keyword evidence="2" id="KW-0813">Transport</keyword>
<evidence type="ECO:0000256" key="7">
    <source>
        <dbReference type="SAM" id="SignalP"/>
    </source>
</evidence>
<proteinExistence type="predicted"/>
<evidence type="ECO:0000256" key="2">
    <source>
        <dbReference type="ARBA" id="ARBA00022448"/>
    </source>
</evidence>
<keyword evidence="4" id="KW-0812">Transmembrane</keyword>
<dbReference type="GO" id="GO:0015344">
    <property type="term" value="F:siderophore uptake transmembrane transporter activity"/>
    <property type="evidence" value="ECO:0007669"/>
    <property type="project" value="TreeGrafter"/>
</dbReference>
<protein>
    <submittedName>
        <fullName evidence="9">TonB-dependent receptor</fullName>
    </submittedName>
</protein>
<evidence type="ECO:0000256" key="5">
    <source>
        <dbReference type="ARBA" id="ARBA00023136"/>
    </source>
</evidence>
<name>A0A7X5ZIB5_9GAMM</name>
<dbReference type="GO" id="GO:0044718">
    <property type="term" value="P:siderophore transmembrane transport"/>
    <property type="evidence" value="ECO:0007669"/>
    <property type="project" value="TreeGrafter"/>
</dbReference>
<accession>A0A7X5ZIB5</accession>
<dbReference type="EMBL" id="JAARLZ010000004">
    <property type="protein sequence ID" value="NII06546.1"/>
    <property type="molecule type" value="Genomic_DNA"/>
</dbReference>
<keyword evidence="5" id="KW-0472">Membrane</keyword>
<dbReference type="InterPro" id="IPR037066">
    <property type="entry name" value="Plug_dom_sf"/>
</dbReference>
<dbReference type="RefSeq" id="WP_166947611.1">
    <property type="nucleotide sequence ID" value="NZ_JAARLZ010000004.1"/>
</dbReference>
<comment type="subcellular location">
    <subcellularLocation>
        <location evidence="1">Cell outer membrane</location>
        <topology evidence="1">Multi-pass membrane protein</topology>
    </subcellularLocation>
</comment>
<dbReference type="Gene3D" id="2.170.130.10">
    <property type="entry name" value="TonB-dependent receptor, plug domain"/>
    <property type="match status" value="1"/>
</dbReference>
<evidence type="ECO:0000256" key="1">
    <source>
        <dbReference type="ARBA" id="ARBA00004571"/>
    </source>
</evidence>
<dbReference type="InterPro" id="IPR013784">
    <property type="entry name" value="Carb-bd-like_fold"/>
</dbReference>
<dbReference type="Proteomes" id="UP000490980">
    <property type="component" value="Unassembled WGS sequence"/>
</dbReference>
<keyword evidence="7" id="KW-0732">Signal</keyword>
<feature type="signal peptide" evidence="7">
    <location>
        <begin position="1"/>
        <end position="30"/>
    </location>
</feature>
<dbReference type="PANTHER" id="PTHR30069:SF46">
    <property type="entry name" value="OAR PROTEIN"/>
    <property type="match status" value="1"/>
</dbReference>
<dbReference type="InterPro" id="IPR012910">
    <property type="entry name" value="Plug_dom"/>
</dbReference>
<dbReference type="InterPro" id="IPR039426">
    <property type="entry name" value="TonB-dep_rcpt-like"/>
</dbReference>
<feature type="chain" id="PRO_5031180809" evidence="7">
    <location>
        <begin position="31"/>
        <end position="1012"/>
    </location>
</feature>
<evidence type="ECO:0000256" key="4">
    <source>
        <dbReference type="ARBA" id="ARBA00022692"/>
    </source>
</evidence>
<feature type="domain" description="TonB-dependent receptor plug" evidence="8">
    <location>
        <begin position="142"/>
        <end position="239"/>
    </location>
</feature>
<evidence type="ECO:0000256" key="6">
    <source>
        <dbReference type="ARBA" id="ARBA00023237"/>
    </source>
</evidence>
<evidence type="ECO:0000313" key="9">
    <source>
        <dbReference type="EMBL" id="NII06546.1"/>
    </source>
</evidence>
<comment type="caution">
    <text evidence="9">The sequence shown here is derived from an EMBL/GenBank/DDBJ whole genome shotgun (WGS) entry which is preliminary data.</text>
</comment>
<dbReference type="InterPro" id="IPR036942">
    <property type="entry name" value="Beta-barrel_TonB_sf"/>
</dbReference>
<dbReference type="Pfam" id="PF13620">
    <property type="entry name" value="CarboxypepD_reg"/>
    <property type="match status" value="1"/>
</dbReference>
<dbReference type="Pfam" id="PF07715">
    <property type="entry name" value="Plug"/>
    <property type="match status" value="1"/>
</dbReference>
<dbReference type="Gene3D" id="2.40.170.20">
    <property type="entry name" value="TonB-dependent receptor, beta-barrel domain"/>
    <property type="match status" value="1"/>
</dbReference>
<sequence length="1012" mass="110811">MFYSSPVRSILRPTALALALGLAVVGTAHAQSNASGVVFGRIAAGQGNVVHLENLDTGLTRDINVDGEGRYRASSLPIGRYKISVLRDGTTVSSRDNVTVQVGTGVDVSFAAEAASSSSAHDLEGVQVTGNVLPSIDVSSVDSRTVLTSEQLQKLPIARDVTSAALLAPGAVGGDGRYGNVASFGGSSAAENQYYVNGYAVTNALTGLGLTSLPYDAIDQQQIYTGGYGAEYGRSTGGVVNMITKRGGNTWKAGGQIVYTPSGLRDSPRDIYLVNGTLYQDRHKNKSTGTEYSAYVSGPLIKDKLFLYATGDFIKTDGFTRASTAAPTDMNWVTKTSRWLAKIDWNISDNHLLELTGFSDKTTEKDQIYGYSYATGQRGAYRGSISTKNYGTAGATPGGDVYIGKYTGYLTDNLTVNALYGRSVSDHVQSTNSIGGECPLISGNYTQNGKTVFPPSCYLQGQMIAPGAKDKTHGWRLDVEYRLGDHDIRAGLDNQTLESFAGNFYEGPDSGRAKGGAYYWSYGDLKKNPDGTYARTVAGYPDVLFPQGTTKYVQRVYYYAASNVKTVQEAQFIEDHWQINDRWLAYVGLRNEQFKNINGNGDVYVKQRHQLAPRLGLTWDVYGDSSLKIYGNAGRYHLAIPSNVAVRAASGSYFLRQYGTFDSVDPVTGVPVGFKPNGSEYASNGHDGTQPDPRTIAAKGMGAYYQDEYILGFDKMLDSEWVVGAKATYRKLKSSIDDFCDSRPFSNWGKRNNVDMSHATISGCYLFNPGKSNTFQVDMDGKGNYRDVTLTKQDFTNNGVGFPDLKRQYYALNLYAEHQFSQKWYGKFDYVFSRSYGNSEGMLKSDIGQRDPSVTQDWDAPEIMVGSNGPLPNDRKHQFKAYGYYQMTPEWLFSANLTVASGRPVNCIGVAPGDPIRYGASYFYCDGKVSPRGSRGRLPWTEQLNIGAEYRPAFADHKLGFNIDVFNVFTQQRKTSVIEVGESAAGAPVVTYMRPITFSTPRYFRFAVRYDL</sequence>
<evidence type="ECO:0000256" key="3">
    <source>
        <dbReference type="ARBA" id="ARBA00022452"/>
    </source>
</evidence>
<dbReference type="GO" id="GO:0009279">
    <property type="term" value="C:cell outer membrane"/>
    <property type="evidence" value="ECO:0007669"/>
    <property type="project" value="UniProtKB-SubCell"/>
</dbReference>
<dbReference type="GO" id="GO:0030246">
    <property type="term" value="F:carbohydrate binding"/>
    <property type="evidence" value="ECO:0007669"/>
    <property type="project" value="InterPro"/>
</dbReference>
<keyword evidence="9" id="KW-0675">Receptor</keyword>
<evidence type="ECO:0000313" key="10">
    <source>
        <dbReference type="Proteomes" id="UP000490980"/>
    </source>
</evidence>
<keyword evidence="3" id="KW-1134">Transmembrane beta strand</keyword>
<dbReference type="AlphaFoldDB" id="A0A7X5ZIB5"/>
<dbReference type="PANTHER" id="PTHR30069">
    <property type="entry name" value="TONB-DEPENDENT OUTER MEMBRANE RECEPTOR"/>
    <property type="match status" value="1"/>
</dbReference>
<gene>
    <name evidence="9" type="ORF">HBF25_09130</name>
</gene>